<dbReference type="SUPFAM" id="SSF48403">
    <property type="entry name" value="Ankyrin repeat"/>
    <property type="match status" value="1"/>
</dbReference>
<name>A0A6A6NT86_9PEZI</name>
<evidence type="ECO:0000256" key="2">
    <source>
        <dbReference type="ARBA" id="ARBA00023043"/>
    </source>
</evidence>
<dbReference type="PROSITE" id="PS50097">
    <property type="entry name" value="BTB"/>
    <property type="match status" value="2"/>
</dbReference>
<proteinExistence type="predicted"/>
<dbReference type="OrthoDB" id="684045at2759"/>
<feature type="compositionally biased region" description="Acidic residues" evidence="4">
    <location>
        <begin position="567"/>
        <end position="576"/>
    </location>
</feature>
<feature type="domain" description="BTB" evidence="5">
    <location>
        <begin position="343"/>
        <end position="416"/>
    </location>
</feature>
<feature type="region of interest" description="Disordered" evidence="4">
    <location>
        <begin position="309"/>
        <end position="330"/>
    </location>
</feature>
<protein>
    <recommendedName>
        <fullName evidence="5">BTB domain-containing protein</fullName>
    </recommendedName>
</protein>
<dbReference type="Pfam" id="PF00651">
    <property type="entry name" value="BTB"/>
    <property type="match status" value="2"/>
</dbReference>
<dbReference type="InterPro" id="IPR011333">
    <property type="entry name" value="SKP1/BTB/POZ_sf"/>
</dbReference>
<evidence type="ECO:0000256" key="3">
    <source>
        <dbReference type="PROSITE-ProRule" id="PRU00023"/>
    </source>
</evidence>
<dbReference type="SMART" id="SM00225">
    <property type="entry name" value="BTB"/>
    <property type="match status" value="2"/>
</dbReference>
<dbReference type="Gene3D" id="3.30.710.10">
    <property type="entry name" value="Potassium Channel Kv1.1, Chain A"/>
    <property type="match status" value="2"/>
</dbReference>
<dbReference type="Pfam" id="PF13637">
    <property type="entry name" value="Ank_4"/>
    <property type="match status" value="1"/>
</dbReference>
<evidence type="ECO:0000313" key="7">
    <source>
        <dbReference type="Proteomes" id="UP000799766"/>
    </source>
</evidence>
<dbReference type="InterPro" id="IPR036770">
    <property type="entry name" value="Ankyrin_rpt-contain_sf"/>
</dbReference>
<evidence type="ECO:0000256" key="4">
    <source>
        <dbReference type="SAM" id="MobiDB-lite"/>
    </source>
</evidence>
<dbReference type="InterPro" id="IPR044515">
    <property type="entry name" value="ABTB1"/>
</dbReference>
<feature type="repeat" description="ANK" evidence="3">
    <location>
        <begin position="67"/>
        <end position="93"/>
    </location>
</feature>
<evidence type="ECO:0000259" key="5">
    <source>
        <dbReference type="PROSITE" id="PS50097"/>
    </source>
</evidence>
<accession>A0A6A6NT86</accession>
<dbReference type="Proteomes" id="UP000799766">
    <property type="component" value="Unassembled WGS sequence"/>
</dbReference>
<dbReference type="PANTHER" id="PTHR46231">
    <property type="entry name" value="ANKYRIN REPEAT AND BTB/POZ DOMAIN-CONTAINING PROTEIN 1"/>
    <property type="match status" value="1"/>
</dbReference>
<dbReference type="PROSITE" id="PS50088">
    <property type="entry name" value="ANK_REPEAT"/>
    <property type="match status" value="1"/>
</dbReference>
<dbReference type="SUPFAM" id="SSF54695">
    <property type="entry name" value="POZ domain"/>
    <property type="match status" value="2"/>
</dbReference>
<keyword evidence="2 3" id="KW-0040">ANK repeat</keyword>
<dbReference type="PROSITE" id="PS50297">
    <property type="entry name" value="ANK_REP_REGION"/>
    <property type="match status" value="1"/>
</dbReference>
<dbReference type="FunFam" id="1.25.40.20:FF:000248">
    <property type="entry name" value="Ankyrin repeat and BTB/POZ domain protein"/>
    <property type="match status" value="1"/>
</dbReference>
<dbReference type="GO" id="GO:0000151">
    <property type="term" value="C:ubiquitin ligase complex"/>
    <property type="evidence" value="ECO:0007669"/>
    <property type="project" value="TreeGrafter"/>
</dbReference>
<gene>
    <name evidence="6" type="ORF">BDY21DRAFT_308564</name>
</gene>
<dbReference type="EMBL" id="MU001690">
    <property type="protein sequence ID" value="KAF2454654.1"/>
    <property type="molecule type" value="Genomic_DNA"/>
</dbReference>
<evidence type="ECO:0000313" key="6">
    <source>
        <dbReference type="EMBL" id="KAF2454654.1"/>
    </source>
</evidence>
<dbReference type="InterPro" id="IPR002110">
    <property type="entry name" value="Ankyrin_rpt"/>
</dbReference>
<feature type="region of interest" description="Disordered" evidence="4">
    <location>
        <begin position="554"/>
        <end position="577"/>
    </location>
</feature>
<reference evidence="6" key="1">
    <citation type="journal article" date="2020" name="Stud. Mycol.">
        <title>101 Dothideomycetes genomes: a test case for predicting lifestyles and emergence of pathogens.</title>
        <authorList>
            <person name="Haridas S."/>
            <person name="Albert R."/>
            <person name="Binder M."/>
            <person name="Bloem J."/>
            <person name="Labutti K."/>
            <person name="Salamov A."/>
            <person name="Andreopoulos B."/>
            <person name="Baker S."/>
            <person name="Barry K."/>
            <person name="Bills G."/>
            <person name="Bluhm B."/>
            <person name="Cannon C."/>
            <person name="Castanera R."/>
            <person name="Culley D."/>
            <person name="Daum C."/>
            <person name="Ezra D."/>
            <person name="Gonzalez J."/>
            <person name="Henrissat B."/>
            <person name="Kuo A."/>
            <person name="Liang C."/>
            <person name="Lipzen A."/>
            <person name="Lutzoni F."/>
            <person name="Magnuson J."/>
            <person name="Mondo S."/>
            <person name="Nolan M."/>
            <person name="Ohm R."/>
            <person name="Pangilinan J."/>
            <person name="Park H.-J."/>
            <person name="Ramirez L."/>
            <person name="Alfaro M."/>
            <person name="Sun H."/>
            <person name="Tritt A."/>
            <person name="Yoshinaga Y."/>
            <person name="Zwiers L.-H."/>
            <person name="Turgeon B."/>
            <person name="Goodwin S."/>
            <person name="Spatafora J."/>
            <person name="Crous P."/>
            <person name="Grigoriev I."/>
        </authorList>
    </citation>
    <scope>NUCLEOTIDE SEQUENCE</scope>
    <source>
        <strain evidence="6">ATCC 16933</strain>
    </source>
</reference>
<keyword evidence="7" id="KW-1185">Reference proteome</keyword>
<sequence length="633" mass="71394">MVRKKHEIEAALHAENQEIKAGRLKEENPLDVSPDFEVLCEACRRGDLKLIQEKISAGVNINARDRFDYTPLILASLCGQFEVAQLLLESGAQCERDTFQGERCLYNALTDRLRNLLLSYDYSKATHSVQPLAAHISALLTRNFPQTSDVVLVSVSESIQAHKFVLAARSPYFARKLATSSSLCSLRLSDAVPPQPLKAAVEYLYFEDVQRFQSPSENEEDFLNGLARVERLLEIENLFENTLDSVDRRVARQKREEELERGQNQLEAWFRENVIANKIRVNRGQAPKVRWNRENSVFADVLLQADEEEHVPPQNTSDLNGGDRASAPANSATEIANTKVSQEDIRQFSGSSRKSVLFPAHRAMLIRSEYFLAMFSSAFREAQDSDYLHVIKVACSPEVLEIVLSFLYAEKADFSLEIATDVLFAADLLFIDKLKVKAATVISTLGYGNASTTEATNPRGVTDSDDVINIYDIVRAGWATRVHRLEEFGARYIAQRMERFIDEEEFEELVAESAGRIQHRQETDTVELIDDIRYYLSERFRLRFEDSGLDEMMDETVSSAEQATPAPEEDASDDAAAETQQIYAPEVDGRLLPGAVRTLDGEAAGDEFTQDAINYQILLRKIDDLLDRLKLEA</sequence>
<dbReference type="CDD" id="cd18186">
    <property type="entry name" value="BTB_POZ_ZBTB_KLHL-like"/>
    <property type="match status" value="1"/>
</dbReference>
<feature type="domain" description="BTB" evidence="5">
    <location>
        <begin position="148"/>
        <end position="213"/>
    </location>
</feature>
<dbReference type="GO" id="GO:0005737">
    <property type="term" value="C:cytoplasm"/>
    <property type="evidence" value="ECO:0007669"/>
    <property type="project" value="TreeGrafter"/>
</dbReference>
<dbReference type="SMART" id="SM00248">
    <property type="entry name" value="ANK"/>
    <property type="match status" value="2"/>
</dbReference>
<evidence type="ECO:0000256" key="1">
    <source>
        <dbReference type="ARBA" id="ARBA00022737"/>
    </source>
</evidence>
<dbReference type="InterPro" id="IPR000210">
    <property type="entry name" value="BTB/POZ_dom"/>
</dbReference>
<dbReference type="AlphaFoldDB" id="A0A6A6NT86"/>
<keyword evidence="1" id="KW-0677">Repeat</keyword>
<organism evidence="6 7">
    <name type="scientific">Lineolata rhizophorae</name>
    <dbReference type="NCBI Taxonomy" id="578093"/>
    <lineage>
        <taxon>Eukaryota</taxon>
        <taxon>Fungi</taxon>
        <taxon>Dikarya</taxon>
        <taxon>Ascomycota</taxon>
        <taxon>Pezizomycotina</taxon>
        <taxon>Dothideomycetes</taxon>
        <taxon>Dothideomycetes incertae sedis</taxon>
        <taxon>Lineolatales</taxon>
        <taxon>Lineolataceae</taxon>
        <taxon>Lineolata</taxon>
    </lineage>
</organism>
<dbReference type="Gene3D" id="1.25.40.20">
    <property type="entry name" value="Ankyrin repeat-containing domain"/>
    <property type="match status" value="1"/>
</dbReference>
<dbReference type="PANTHER" id="PTHR46231:SF1">
    <property type="entry name" value="ANKYRIN REPEAT AND BTB_POZ DOMAIN-CONTAINING PROTEIN 1"/>
    <property type="match status" value="1"/>
</dbReference>